<evidence type="ECO:0000259" key="1">
    <source>
        <dbReference type="Pfam" id="PF24626"/>
    </source>
</evidence>
<dbReference type="PANTHER" id="PTHR46148">
    <property type="entry name" value="CHROMO DOMAIN-CONTAINING PROTEIN"/>
    <property type="match status" value="1"/>
</dbReference>
<dbReference type="Pfam" id="PF24626">
    <property type="entry name" value="SH3_Tf2-1"/>
    <property type="match status" value="1"/>
</dbReference>
<evidence type="ECO:0000313" key="2">
    <source>
        <dbReference type="EMBL" id="KAK5840488.1"/>
    </source>
</evidence>
<keyword evidence="3" id="KW-1185">Reference proteome</keyword>
<dbReference type="Proteomes" id="UP001358586">
    <property type="component" value="Chromosome 3"/>
</dbReference>
<dbReference type="PANTHER" id="PTHR46148:SF44">
    <property type="entry name" value="GAG-POL POLYPROTEIN"/>
    <property type="match status" value="1"/>
</dbReference>
<proteinExistence type="predicted"/>
<organism evidence="2 3">
    <name type="scientific">Gossypium arboreum</name>
    <name type="common">Tree cotton</name>
    <name type="synonym">Gossypium nanking</name>
    <dbReference type="NCBI Taxonomy" id="29729"/>
    <lineage>
        <taxon>Eukaryota</taxon>
        <taxon>Viridiplantae</taxon>
        <taxon>Streptophyta</taxon>
        <taxon>Embryophyta</taxon>
        <taxon>Tracheophyta</taxon>
        <taxon>Spermatophyta</taxon>
        <taxon>Magnoliopsida</taxon>
        <taxon>eudicotyledons</taxon>
        <taxon>Gunneridae</taxon>
        <taxon>Pentapetalae</taxon>
        <taxon>rosids</taxon>
        <taxon>malvids</taxon>
        <taxon>Malvales</taxon>
        <taxon>Malvaceae</taxon>
        <taxon>Malvoideae</taxon>
        <taxon>Gossypium</taxon>
    </lineage>
</organism>
<feature type="domain" description="Tf2-1-like SH3-like" evidence="1">
    <location>
        <begin position="93"/>
        <end position="127"/>
    </location>
</feature>
<dbReference type="EMBL" id="JARKNE010000003">
    <property type="protein sequence ID" value="KAK5840488.1"/>
    <property type="molecule type" value="Genomic_DNA"/>
</dbReference>
<dbReference type="InterPro" id="IPR056924">
    <property type="entry name" value="SH3_Tf2-1"/>
</dbReference>
<protein>
    <recommendedName>
        <fullName evidence="1">Tf2-1-like SH3-like domain-containing protein</fullName>
    </recommendedName>
</protein>
<reference evidence="2 3" key="1">
    <citation type="submission" date="2023-03" db="EMBL/GenBank/DDBJ databases">
        <title>WGS of Gossypium arboreum.</title>
        <authorList>
            <person name="Yu D."/>
        </authorList>
    </citation>
    <scope>NUCLEOTIDE SEQUENCE [LARGE SCALE GENOMIC DNA]</scope>
    <source>
        <tissue evidence="2">Leaf</tissue>
    </source>
</reference>
<accession>A0ABR0QNR8</accession>
<comment type="caution">
    <text evidence="2">The sequence shown here is derived from an EMBL/GenBank/DDBJ whole genome shotgun (WGS) entry which is preliminary data.</text>
</comment>
<gene>
    <name evidence="2" type="ORF">PVK06_009389</name>
</gene>
<name>A0ABR0QNR8_GOSAR</name>
<evidence type="ECO:0000313" key="3">
    <source>
        <dbReference type="Proteomes" id="UP001358586"/>
    </source>
</evidence>
<sequence length="183" mass="21051">MTPYEALYGKKCGTPLCWTELSENKLVGSKLIRETGEKVKMINDKLKAASNRQKSYANLKRKDIECEVGDNLSQSISTEKSLEIWQKKKVNSEVIKRIGLVAYRLALPPDLAKIHNLFLVSMLRRYRSNPLHVITTKTIDIQSDLTFDEEPVKILARAIKESYLGKRRGMRQQYLKLFDSGKF</sequence>